<dbReference type="AlphaFoldDB" id="A0A8K0K6R0"/>
<evidence type="ECO:0000313" key="2">
    <source>
        <dbReference type="EMBL" id="KAG8228777.1"/>
    </source>
</evidence>
<evidence type="ECO:0000313" key="3">
    <source>
        <dbReference type="Proteomes" id="UP000792457"/>
    </source>
</evidence>
<feature type="compositionally biased region" description="Basic and acidic residues" evidence="1">
    <location>
        <begin position="158"/>
        <end position="192"/>
    </location>
</feature>
<feature type="compositionally biased region" description="Gly residues" evidence="1">
    <location>
        <begin position="102"/>
        <end position="112"/>
    </location>
</feature>
<accession>A0A8K0K6R0</accession>
<sequence>MSRRGKQLAAQDQRNPLLCAAVSSREPMLGRCRRRGVLGPGFSVASGGGSGVCPGEDSGGEYYRLRSFSITSKGVINCGDSFRSRRRSRSINSVSSVASSQSGGGRGDVAGGGRERIPSCGRVRRTRISNEAFLETEGPRLVFGEPSLAEGVSEEDANLEKNESEKGGKEEVVADECGRQRKDGRRDKGEQKGRRKVERVRKERAEEDGQRGGRNWMETRVRMGPNR</sequence>
<protein>
    <submittedName>
        <fullName evidence="2">Uncharacterized protein</fullName>
    </submittedName>
</protein>
<organism evidence="2 3">
    <name type="scientific">Ladona fulva</name>
    <name type="common">Scarce chaser dragonfly</name>
    <name type="synonym">Libellula fulva</name>
    <dbReference type="NCBI Taxonomy" id="123851"/>
    <lineage>
        <taxon>Eukaryota</taxon>
        <taxon>Metazoa</taxon>
        <taxon>Ecdysozoa</taxon>
        <taxon>Arthropoda</taxon>
        <taxon>Hexapoda</taxon>
        <taxon>Insecta</taxon>
        <taxon>Pterygota</taxon>
        <taxon>Palaeoptera</taxon>
        <taxon>Odonata</taxon>
        <taxon>Epiprocta</taxon>
        <taxon>Anisoptera</taxon>
        <taxon>Libelluloidea</taxon>
        <taxon>Libellulidae</taxon>
        <taxon>Ladona</taxon>
    </lineage>
</organism>
<reference evidence="2" key="1">
    <citation type="submission" date="2013-04" db="EMBL/GenBank/DDBJ databases">
        <authorList>
            <person name="Qu J."/>
            <person name="Murali S.C."/>
            <person name="Bandaranaike D."/>
            <person name="Bellair M."/>
            <person name="Blankenburg K."/>
            <person name="Chao H."/>
            <person name="Dinh H."/>
            <person name="Doddapaneni H."/>
            <person name="Downs B."/>
            <person name="Dugan-Rocha S."/>
            <person name="Elkadiri S."/>
            <person name="Gnanaolivu R.D."/>
            <person name="Hernandez B."/>
            <person name="Javaid M."/>
            <person name="Jayaseelan J.C."/>
            <person name="Lee S."/>
            <person name="Li M."/>
            <person name="Ming W."/>
            <person name="Munidasa M."/>
            <person name="Muniz J."/>
            <person name="Nguyen L."/>
            <person name="Ongeri F."/>
            <person name="Osuji N."/>
            <person name="Pu L.-L."/>
            <person name="Puazo M."/>
            <person name="Qu C."/>
            <person name="Quiroz J."/>
            <person name="Raj R."/>
            <person name="Weissenberger G."/>
            <person name="Xin Y."/>
            <person name="Zou X."/>
            <person name="Han Y."/>
            <person name="Richards S."/>
            <person name="Worley K."/>
            <person name="Muzny D."/>
            <person name="Gibbs R."/>
        </authorList>
    </citation>
    <scope>NUCLEOTIDE SEQUENCE</scope>
    <source>
        <strain evidence="2">Sampled in the wild</strain>
    </source>
</reference>
<feature type="region of interest" description="Disordered" evidence="1">
    <location>
        <begin position="87"/>
        <end position="117"/>
    </location>
</feature>
<comment type="caution">
    <text evidence="2">The sequence shown here is derived from an EMBL/GenBank/DDBJ whole genome shotgun (WGS) entry which is preliminary data.</text>
</comment>
<feature type="region of interest" description="Disordered" evidence="1">
    <location>
        <begin position="144"/>
        <end position="227"/>
    </location>
</feature>
<keyword evidence="3" id="KW-1185">Reference proteome</keyword>
<dbReference type="EMBL" id="KZ308388">
    <property type="protein sequence ID" value="KAG8228777.1"/>
    <property type="molecule type" value="Genomic_DNA"/>
</dbReference>
<name>A0A8K0K6R0_LADFU</name>
<proteinExistence type="predicted"/>
<dbReference type="Proteomes" id="UP000792457">
    <property type="component" value="Unassembled WGS sequence"/>
</dbReference>
<feature type="compositionally biased region" description="Low complexity" evidence="1">
    <location>
        <begin position="90"/>
        <end position="101"/>
    </location>
</feature>
<dbReference type="OrthoDB" id="5239715at2759"/>
<evidence type="ECO:0000256" key="1">
    <source>
        <dbReference type="SAM" id="MobiDB-lite"/>
    </source>
</evidence>
<gene>
    <name evidence="2" type="ORF">J437_LFUL007770</name>
</gene>
<feature type="compositionally biased region" description="Basic and acidic residues" evidence="1">
    <location>
        <begin position="200"/>
        <end position="221"/>
    </location>
</feature>
<reference evidence="2" key="2">
    <citation type="submission" date="2017-10" db="EMBL/GenBank/DDBJ databases">
        <title>Ladona fulva Genome sequencing and assembly.</title>
        <authorList>
            <person name="Murali S."/>
            <person name="Richards S."/>
            <person name="Bandaranaike D."/>
            <person name="Bellair M."/>
            <person name="Blankenburg K."/>
            <person name="Chao H."/>
            <person name="Dinh H."/>
            <person name="Doddapaneni H."/>
            <person name="Dugan-Rocha S."/>
            <person name="Elkadiri S."/>
            <person name="Gnanaolivu R."/>
            <person name="Hernandez B."/>
            <person name="Skinner E."/>
            <person name="Javaid M."/>
            <person name="Lee S."/>
            <person name="Li M."/>
            <person name="Ming W."/>
            <person name="Munidasa M."/>
            <person name="Muniz J."/>
            <person name="Nguyen L."/>
            <person name="Hughes D."/>
            <person name="Osuji N."/>
            <person name="Pu L.-L."/>
            <person name="Puazo M."/>
            <person name="Qu C."/>
            <person name="Quiroz J."/>
            <person name="Raj R."/>
            <person name="Weissenberger G."/>
            <person name="Xin Y."/>
            <person name="Zou X."/>
            <person name="Han Y."/>
            <person name="Worley K."/>
            <person name="Muzny D."/>
            <person name="Gibbs R."/>
        </authorList>
    </citation>
    <scope>NUCLEOTIDE SEQUENCE</scope>
    <source>
        <strain evidence="2">Sampled in the wild</strain>
    </source>
</reference>